<evidence type="ECO:0000313" key="3">
    <source>
        <dbReference type="Proteomes" id="UP000594454"/>
    </source>
</evidence>
<name>A0A7R8UA83_HERIL</name>
<keyword evidence="3" id="KW-1185">Reference proteome</keyword>
<gene>
    <name evidence="2" type="ORF">HERILL_LOCUS410</name>
</gene>
<dbReference type="AlphaFoldDB" id="A0A7R8UA83"/>
<feature type="compositionally biased region" description="Acidic residues" evidence="1">
    <location>
        <begin position="92"/>
        <end position="105"/>
    </location>
</feature>
<dbReference type="InParanoid" id="A0A7R8UA83"/>
<feature type="region of interest" description="Disordered" evidence="1">
    <location>
        <begin position="91"/>
        <end position="135"/>
    </location>
</feature>
<proteinExistence type="predicted"/>
<dbReference type="Proteomes" id="UP000594454">
    <property type="component" value="Chromosome 1"/>
</dbReference>
<reference evidence="2 3" key="1">
    <citation type="submission" date="2020-11" db="EMBL/GenBank/DDBJ databases">
        <authorList>
            <person name="Wallbank WR R."/>
            <person name="Pardo Diaz C."/>
            <person name="Kozak K."/>
            <person name="Martin S."/>
            <person name="Jiggins C."/>
            <person name="Moest M."/>
            <person name="Warren A I."/>
            <person name="Generalovic N T."/>
            <person name="Byers J.R.P. K."/>
            <person name="Montejo-Kovacevich G."/>
            <person name="Yen C E."/>
        </authorList>
    </citation>
    <scope>NUCLEOTIDE SEQUENCE [LARGE SCALE GENOMIC DNA]</scope>
</reference>
<dbReference type="EMBL" id="LR899009">
    <property type="protein sequence ID" value="CAD7077032.1"/>
    <property type="molecule type" value="Genomic_DNA"/>
</dbReference>
<protein>
    <submittedName>
        <fullName evidence="2">Uncharacterized protein</fullName>
    </submittedName>
</protein>
<evidence type="ECO:0000256" key="1">
    <source>
        <dbReference type="SAM" id="MobiDB-lite"/>
    </source>
</evidence>
<organism evidence="2 3">
    <name type="scientific">Hermetia illucens</name>
    <name type="common">Black soldier fly</name>
    <dbReference type="NCBI Taxonomy" id="343691"/>
    <lineage>
        <taxon>Eukaryota</taxon>
        <taxon>Metazoa</taxon>
        <taxon>Ecdysozoa</taxon>
        <taxon>Arthropoda</taxon>
        <taxon>Hexapoda</taxon>
        <taxon>Insecta</taxon>
        <taxon>Pterygota</taxon>
        <taxon>Neoptera</taxon>
        <taxon>Endopterygota</taxon>
        <taxon>Diptera</taxon>
        <taxon>Brachycera</taxon>
        <taxon>Stratiomyomorpha</taxon>
        <taxon>Stratiomyidae</taxon>
        <taxon>Hermetiinae</taxon>
        <taxon>Hermetia</taxon>
    </lineage>
</organism>
<evidence type="ECO:0000313" key="2">
    <source>
        <dbReference type="EMBL" id="CAD7077032.1"/>
    </source>
</evidence>
<accession>A0A7R8UA83</accession>
<sequence length="135" mass="15593">MDPMELFNNEIARCRQMQMEMQALLDTMNDQYINTVLPYITEFPDKRVLAQKFYDQACFLSNLMRANLEHIHRVEEQIVLLQMAGNPRGYYEDDVGYSSDNDDTSSDMSLGDETLSSDDGHESSGYETQDDLEID</sequence>